<comment type="similarity">
    <text evidence="1 4">Belongs to the pseudouridine synthase RsuA family.</text>
</comment>
<feature type="compositionally biased region" description="Basic residues" evidence="5">
    <location>
        <begin position="405"/>
        <end position="415"/>
    </location>
</feature>
<keyword evidence="3" id="KW-0694">RNA-binding</keyword>
<keyword evidence="8" id="KW-1185">Reference proteome</keyword>
<dbReference type="InterPro" id="IPR018496">
    <property type="entry name" value="PsdUridine_synth_RsuA/RluB_CS"/>
</dbReference>
<dbReference type="NCBIfam" id="TIGR00093">
    <property type="entry name" value="pseudouridine synthase"/>
    <property type="match status" value="1"/>
</dbReference>
<accession>A0A517N707</accession>
<protein>
    <recommendedName>
        <fullName evidence="4">Pseudouridine synthase</fullName>
        <ecNumber evidence="4">5.4.99.-</ecNumber>
    </recommendedName>
</protein>
<dbReference type="EC" id="5.4.99.-" evidence="4"/>
<feature type="compositionally biased region" description="Low complexity" evidence="5">
    <location>
        <begin position="307"/>
        <end position="322"/>
    </location>
</feature>
<evidence type="ECO:0000256" key="3">
    <source>
        <dbReference type="PROSITE-ProRule" id="PRU00182"/>
    </source>
</evidence>
<evidence type="ECO:0000313" key="8">
    <source>
        <dbReference type="Proteomes" id="UP000318538"/>
    </source>
</evidence>
<dbReference type="Proteomes" id="UP000318538">
    <property type="component" value="Chromosome"/>
</dbReference>
<dbReference type="GO" id="GO:0000455">
    <property type="term" value="P:enzyme-directed rRNA pseudouridine synthesis"/>
    <property type="evidence" value="ECO:0007669"/>
    <property type="project" value="UniProtKB-ARBA"/>
</dbReference>
<gene>
    <name evidence="7" type="primary">rluB</name>
    <name evidence="7" type="ORF">K227x_13050</name>
</gene>
<feature type="compositionally biased region" description="Basic residues" evidence="5">
    <location>
        <begin position="1"/>
        <end position="11"/>
    </location>
</feature>
<feature type="compositionally biased region" description="Basic and acidic residues" evidence="5">
    <location>
        <begin position="365"/>
        <end position="377"/>
    </location>
</feature>
<dbReference type="PANTHER" id="PTHR47683">
    <property type="entry name" value="PSEUDOURIDINE SYNTHASE FAMILY PROTEIN-RELATED"/>
    <property type="match status" value="1"/>
</dbReference>
<dbReference type="InterPro" id="IPR036986">
    <property type="entry name" value="S4_RNA-bd_sf"/>
</dbReference>
<dbReference type="SUPFAM" id="SSF55174">
    <property type="entry name" value="Alpha-L RNA-binding motif"/>
    <property type="match status" value="1"/>
</dbReference>
<feature type="region of interest" description="Disordered" evidence="5">
    <location>
        <begin position="1"/>
        <end position="20"/>
    </location>
</feature>
<feature type="region of interest" description="Disordered" evidence="5">
    <location>
        <begin position="255"/>
        <end position="432"/>
    </location>
</feature>
<dbReference type="CDD" id="cd00165">
    <property type="entry name" value="S4"/>
    <property type="match status" value="1"/>
</dbReference>
<dbReference type="FunFam" id="3.10.290.10:FF:000003">
    <property type="entry name" value="Pseudouridine synthase"/>
    <property type="match status" value="1"/>
</dbReference>
<dbReference type="CDD" id="cd02870">
    <property type="entry name" value="PseudoU_synth_RsuA_like"/>
    <property type="match status" value="1"/>
</dbReference>
<organism evidence="7 8">
    <name type="scientific">Rubripirellula lacrimiformis</name>
    <dbReference type="NCBI Taxonomy" id="1930273"/>
    <lineage>
        <taxon>Bacteria</taxon>
        <taxon>Pseudomonadati</taxon>
        <taxon>Planctomycetota</taxon>
        <taxon>Planctomycetia</taxon>
        <taxon>Pirellulales</taxon>
        <taxon>Pirellulaceae</taxon>
        <taxon>Rubripirellula</taxon>
    </lineage>
</organism>
<dbReference type="InterPro" id="IPR002942">
    <property type="entry name" value="S4_RNA-bd"/>
</dbReference>
<dbReference type="Gene3D" id="3.30.70.580">
    <property type="entry name" value="Pseudouridine synthase I, catalytic domain, N-terminal subdomain"/>
    <property type="match status" value="1"/>
</dbReference>
<feature type="compositionally biased region" description="Basic and acidic residues" evidence="5">
    <location>
        <begin position="386"/>
        <end position="396"/>
    </location>
</feature>
<reference evidence="7 8" key="1">
    <citation type="submission" date="2019-02" db="EMBL/GenBank/DDBJ databases">
        <title>Deep-cultivation of Planctomycetes and their phenomic and genomic characterization uncovers novel biology.</title>
        <authorList>
            <person name="Wiegand S."/>
            <person name="Jogler M."/>
            <person name="Boedeker C."/>
            <person name="Pinto D."/>
            <person name="Vollmers J."/>
            <person name="Rivas-Marin E."/>
            <person name="Kohn T."/>
            <person name="Peeters S.H."/>
            <person name="Heuer A."/>
            <person name="Rast P."/>
            <person name="Oberbeckmann S."/>
            <person name="Bunk B."/>
            <person name="Jeske O."/>
            <person name="Meyerdierks A."/>
            <person name="Storesund J.E."/>
            <person name="Kallscheuer N."/>
            <person name="Luecker S."/>
            <person name="Lage O.M."/>
            <person name="Pohl T."/>
            <person name="Merkel B.J."/>
            <person name="Hornburger P."/>
            <person name="Mueller R.-W."/>
            <person name="Bruemmer F."/>
            <person name="Labrenz M."/>
            <person name="Spormann A.M."/>
            <person name="Op den Camp H."/>
            <person name="Overmann J."/>
            <person name="Amann R."/>
            <person name="Jetten M.S.M."/>
            <person name="Mascher T."/>
            <person name="Medema M.H."/>
            <person name="Devos D.P."/>
            <person name="Kaster A.-K."/>
            <person name="Ovreas L."/>
            <person name="Rohde M."/>
            <person name="Galperin M.Y."/>
            <person name="Jogler C."/>
        </authorList>
    </citation>
    <scope>NUCLEOTIDE SEQUENCE [LARGE SCALE GENOMIC DNA]</scope>
    <source>
        <strain evidence="7 8">K22_7</strain>
    </source>
</reference>
<dbReference type="PANTHER" id="PTHR47683:SF2">
    <property type="entry name" value="RNA-BINDING S4 DOMAIN-CONTAINING PROTEIN"/>
    <property type="match status" value="1"/>
</dbReference>
<dbReference type="PROSITE" id="PS50889">
    <property type="entry name" value="S4"/>
    <property type="match status" value="1"/>
</dbReference>
<dbReference type="InterPro" id="IPR020094">
    <property type="entry name" value="TruA/RsuA/RluB/E/F_N"/>
</dbReference>
<evidence type="ECO:0000256" key="5">
    <source>
        <dbReference type="SAM" id="MobiDB-lite"/>
    </source>
</evidence>
<dbReference type="Gene3D" id="3.30.70.1560">
    <property type="entry name" value="Alpha-L RNA-binding motif"/>
    <property type="match status" value="1"/>
</dbReference>
<dbReference type="KEGG" id="rlc:K227x_13050"/>
<keyword evidence="2 4" id="KW-0413">Isomerase</keyword>
<dbReference type="InterPro" id="IPR050343">
    <property type="entry name" value="RsuA_PseudoU_synthase"/>
</dbReference>
<dbReference type="OrthoDB" id="9807213at2"/>
<dbReference type="Gene3D" id="3.10.290.10">
    <property type="entry name" value="RNA-binding S4 domain"/>
    <property type="match status" value="1"/>
</dbReference>
<dbReference type="GO" id="GO:0003723">
    <property type="term" value="F:RNA binding"/>
    <property type="evidence" value="ECO:0007669"/>
    <property type="project" value="UniProtKB-KW"/>
</dbReference>
<sequence>MPRKNAKKRPAKSASSPTAQRLQRVLAGAGFGSRRQCEELIEAGRIHIDGVVADKLGTTVDPDVSKILVDGVALRKQKTVYYAVNKPVGVVTTNRDPQGRPRVVDLVPPDERVFPVGRLDLSSEGLILLTNDGELSQKLTHPSIGVRKVYRVVVAGKVENETMRKMRQGMYIAEGFVQVDGAKLVKARSRATELEITLSEGKNREIRRILARLGHKVQQLKRIAVGPLRLGDVPPGAYRVLRREEVDKLWSAVEAAEKESASRPPKKKAPASAAKGRAVKKKFPTKSAGPSTRGPATRGPATRGPATKKTGSRTTASRSSGTKPDGIPKGTRKPTRAAAGEAPKSFQLPAKASTGGMVIGGDAKPIVDKTKQKEHVVKPRPKGAKRKEATGGDADSRSGAAKSGAGKRRTGRGFKGKAGGGRPNNQRRTKKR</sequence>
<evidence type="ECO:0000259" key="6">
    <source>
        <dbReference type="SMART" id="SM00363"/>
    </source>
</evidence>
<evidence type="ECO:0000256" key="4">
    <source>
        <dbReference type="RuleBase" id="RU003887"/>
    </source>
</evidence>
<dbReference type="Pfam" id="PF01479">
    <property type="entry name" value="S4"/>
    <property type="match status" value="1"/>
</dbReference>
<dbReference type="GO" id="GO:0120159">
    <property type="term" value="F:rRNA pseudouridine synthase activity"/>
    <property type="evidence" value="ECO:0007669"/>
    <property type="project" value="UniProtKB-ARBA"/>
</dbReference>
<dbReference type="InterPro" id="IPR020103">
    <property type="entry name" value="PsdUridine_synth_cat_dom_sf"/>
</dbReference>
<dbReference type="AlphaFoldDB" id="A0A517N707"/>
<proteinExistence type="inferred from homology"/>
<dbReference type="RefSeq" id="WP_145168715.1">
    <property type="nucleotide sequence ID" value="NZ_CP036525.1"/>
</dbReference>
<evidence type="ECO:0000256" key="2">
    <source>
        <dbReference type="ARBA" id="ARBA00023235"/>
    </source>
</evidence>
<dbReference type="EMBL" id="CP036525">
    <property type="protein sequence ID" value="QDT02926.1"/>
    <property type="molecule type" value="Genomic_DNA"/>
</dbReference>
<dbReference type="InterPro" id="IPR000748">
    <property type="entry name" value="PsdUridine_synth_RsuA/RluB/E/F"/>
</dbReference>
<evidence type="ECO:0000313" key="7">
    <source>
        <dbReference type="EMBL" id="QDT02926.1"/>
    </source>
</evidence>
<dbReference type="Pfam" id="PF00849">
    <property type="entry name" value="PseudoU_synth_2"/>
    <property type="match status" value="1"/>
</dbReference>
<dbReference type="SMART" id="SM00363">
    <property type="entry name" value="S4"/>
    <property type="match status" value="1"/>
</dbReference>
<dbReference type="PROSITE" id="PS01149">
    <property type="entry name" value="PSI_RSU"/>
    <property type="match status" value="1"/>
</dbReference>
<dbReference type="InterPro" id="IPR006145">
    <property type="entry name" value="PsdUridine_synth_RsuA/RluA"/>
</dbReference>
<evidence type="ECO:0000256" key="1">
    <source>
        <dbReference type="ARBA" id="ARBA00008348"/>
    </source>
</evidence>
<dbReference type="InterPro" id="IPR042092">
    <property type="entry name" value="PsdUridine_s_RsuA/RluB/E/F_cat"/>
</dbReference>
<feature type="domain" description="RNA-binding S4" evidence="6">
    <location>
        <begin position="20"/>
        <end position="78"/>
    </location>
</feature>
<name>A0A517N707_9BACT</name>
<dbReference type="SUPFAM" id="SSF55120">
    <property type="entry name" value="Pseudouridine synthase"/>
    <property type="match status" value="1"/>
</dbReference>